<name>A0A243B3R1_BACTU</name>
<comment type="caution">
    <text evidence="1">The sequence shown here is derived from an EMBL/GenBank/DDBJ whole genome shotgun (WGS) entry which is preliminary data.</text>
</comment>
<reference evidence="1 2" key="1">
    <citation type="submission" date="2016-10" db="EMBL/GenBank/DDBJ databases">
        <title>Comparative genomics of Bacillus thuringiensis reveals a path to pathogens against multiple invertebrate hosts.</title>
        <authorList>
            <person name="Zheng J."/>
            <person name="Gao Q."/>
            <person name="Liu H."/>
            <person name="Peng D."/>
            <person name="Ruan L."/>
            <person name="Sun M."/>
        </authorList>
    </citation>
    <scope>NUCLEOTIDE SEQUENCE [LARGE SCALE GENOMIC DNA]</scope>
    <source>
        <strain evidence="1">BGSC 4BX1</strain>
    </source>
</reference>
<accession>A0A243B3R1</accession>
<evidence type="ECO:0000313" key="1">
    <source>
        <dbReference type="EMBL" id="OTY38893.1"/>
    </source>
</evidence>
<proteinExistence type="predicted"/>
<evidence type="ECO:0000313" key="2">
    <source>
        <dbReference type="Proteomes" id="UP000195089"/>
    </source>
</evidence>
<protein>
    <submittedName>
        <fullName evidence="1">Uncharacterized protein</fullName>
    </submittedName>
</protein>
<dbReference type="Proteomes" id="UP000195089">
    <property type="component" value="Unassembled WGS sequence"/>
</dbReference>
<gene>
    <name evidence="1" type="ORF">BK742_22250</name>
</gene>
<dbReference type="EMBL" id="NFDL01000092">
    <property type="protein sequence ID" value="OTY38893.1"/>
    <property type="molecule type" value="Genomic_DNA"/>
</dbReference>
<dbReference type="RefSeq" id="WP_088120196.1">
    <property type="nucleotide sequence ID" value="NZ_NFDL01000092.1"/>
</dbReference>
<dbReference type="AlphaFoldDB" id="A0A243B3R1"/>
<sequence>MKYEHAITLDKPLLSLDEIIKIFQRNEVTQPIRKRDSSISYDTEDYIADKMTALHINSDEYYNTIFLPILNHDCKEDCYFPFERNYCLEVYGYPCTLEDAFKEWGFYIINKMDCTLETVMSEYVEVTNPLFDPTVEELARIIKYNKERTKECSRLFNISLESLKKLLKESTHTVIEIIQNIEMEDLSKLPTHLGVQFAYRRETKELYMYYGEKHLPWLYRVLLFLHIFELSIPSVINCCEVEK</sequence>
<organism evidence="1 2">
    <name type="scientific">Bacillus thuringiensis serovar pingluonsis</name>
    <dbReference type="NCBI Taxonomy" id="180881"/>
    <lineage>
        <taxon>Bacteria</taxon>
        <taxon>Bacillati</taxon>
        <taxon>Bacillota</taxon>
        <taxon>Bacilli</taxon>
        <taxon>Bacillales</taxon>
        <taxon>Bacillaceae</taxon>
        <taxon>Bacillus</taxon>
        <taxon>Bacillus cereus group</taxon>
    </lineage>
</organism>